<evidence type="ECO:0000313" key="2">
    <source>
        <dbReference type="EMBL" id="CRK93280.1"/>
    </source>
</evidence>
<organism evidence="2 3">
    <name type="scientific">Clunio marinus</name>
    <dbReference type="NCBI Taxonomy" id="568069"/>
    <lineage>
        <taxon>Eukaryota</taxon>
        <taxon>Metazoa</taxon>
        <taxon>Ecdysozoa</taxon>
        <taxon>Arthropoda</taxon>
        <taxon>Hexapoda</taxon>
        <taxon>Insecta</taxon>
        <taxon>Pterygota</taxon>
        <taxon>Neoptera</taxon>
        <taxon>Endopterygota</taxon>
        <taxon>Diptera</taxon>
        <taxon>Nematocera</taxon>
        <taxon>Chironomoidea</taxon>
        <taxon>Chironomidae</taxon>
        <taxon>Clunio</taxon>
    </lineage>
</organism>
<dbReference type="Proteomes" id="UP000183832">
    <property type="component" value="Unassembled WGS sequence"/>
</dbReference>
<gene>
    <name evidence="2" type="ORF">CLUMA_CG006824</name>
</gene>
<name>A0A1J1HYV0_9DIPT</name>
<protein>
    <submittedName>
        <fullName evidence="2">CLUMA_CG006824, isoform A</fullName>
    </submittedName>
</protein>
<dbReference type="EMBL" id="CVRI01000037">
    <property type="protein sequence ID" value="CRK93280.1"/>
    <property type="molecule type" value="Genomic_DNA"/>
</dbReference>
<keyword evidence="3" id="KW-1185">Reference proteome</keyword>
<evidence type="ECO:0000256" key="1">
    <source>
        <dbReference type="SAM" id="MobiDB-lite"/>
    </source>
</evidence>
<dbReference type="AlphaFoldDB" id="A0A1J1HYV0"/>
<feature type="compositionally biased region" description="Basic and acidic residues" evidence="1">
    <location>
        <begin position="42"/>
        <end position="55"/>
    </location>
</feature>
<reference evidence="2 3" key="1">
    <citation type="submission" date="2015-04" db="EMBL/GenBank/DDBJ databases">
        <authorList>
            <person name="Syromyatnikov M.Y."/>
            <person name="Popov V.N."/>
        </authorList>
    </citation>
    <scope>NUCLEOTIDE SEQUENCE [LARGE SCALE GENOMIC DNA]</scope>
</reference>
<evidence type="ECO:0000313" key="3">
    <source>
        <dbReference type="Proteomes" id="UP000183832"/>
    </source>
</evidence>
<dbReference type="OrthoDB" id="9451254at2759"/>
<sequence>MVRLEGASCAMIVKLNTTKIFISSHCTKEDLSDPFSQNKSRPFSDESVVSKEMNKTMESPTMKEICDEQDESSRKKGEPTTVTR</sequence>
<accession>A0A1J1HYV0</accession>
<feature type="region of interest" description="Disordered" evidence="1">
    <location>
        <begin position="29"/>
        <end position="84"/>
    </location>
</feature>
<proteinExistence type="predicted"/>